<dbReference type="Proteomes" id="UP000476411">
    <property type="component" value="Chromosome"/>
</dbReference>
<dbReference type="EMBL" id="CP048113">
    <property type="protein sequence ID" value="QHS59730.1"/>
    <property type="molecule type" value="Genomic_DNA"/>
</dbReference>
<dbReference type="Gene3D" id="3.40.50.300">
    <property type="entry name" value="P-loop containing nucleotide triphosphate hydrolases"/>
    <property type="match status" value="1"/>
</dbReference>
<dbReference type="InterPro" id="IPR014729">
    <property type="entry name" value="Rossmann-like_a/b/a_fold"/>
</dbReference>
<dbReference type="GO" id="GO:0003824">
    <property type="term" value="F:catalytic activity"/>
    <property type="evidence" value="ECO:0007669"/>
    <property type="project" value="InterPro"/>
</dbReference>
<reference evidence="3 4" key="1">
    <citation type="submission" date="2020-01" db="EMBL/GenBank/DDBJ databases">
        <title>Complete genome sequence of Chitinophaga sp. H33E-04 isolated from quinoa roots.</title>
        <authorList>
            <person name="Weon H.-Y."/>
            <person name="Lee S.A."/>
        </authorList>
    </citation>
    <scope>NUCLEOTIDE SEQUENCE [LARGE SCALE GENOMIC DNA]</scope>
    <source>
        <strain evidence="3 4">H33E-04</strain>
    </source>
</reference>
<dbReference type="SUPFAM" id="SSF52374">
    <property type="entry name" value="Nucleotidylyl transferase"/>
    <property type="match status" value="1"/>
</dbReference>
<dbReference type="InterPro" id="IPR052735">
    <property type="entry name" value="NAD_biosynth-regulator"/>
</dbReference>
<protein>
    <submittedName>
        <fullName evidence="3">AAA family ATPase</fullName>
    </submittedName>
</protein>
<dbReference type="PANTHER" id="PTHR37512:SF1">
    <property type="entry name" value="NADR_TTD14 AAA DOMAIN-CONTAINING PROTEIN"/>
    <property type="match status" value="1"/>
</dbReference>
<sequence length="342" mass="38814">MRKGFVFGKFMPFHKGHEAMIRFALSNCDELSVLICCSNRETLPARVRQVWLEHTFREEPRVKVLVYQYDERILPNTSETSALASELWAAQFKIIFPHHSLIVTSEPYGELVAGFMGITHIPFDMDKRKYPVSASRIRNNLPGTWQYLPDTVKSSLVTKVVLLGTESTGKTTLTGRLATHFNGTAVMEAGRDLVADSNDFSINDLYNIATEHARRIDIAATANSPLVIVDTNIHITLSYAEFAYNTALSVDRDIFESNRADLYIYLNADAPYVQDGTRLGEGDRNRLDASHRRVLDRYGITCEEVTGSDWEERFEQAVVLVEQLMQRKITSWYQLAEKPLPA</sequence>
<dbReference type="InterPro" id="IPR004821">
    <property type="entry name" value="Cyt_trans-like"/>
</dbReference>
<evidence type="ECO:0000313" key="4">
    <source>
        <dbReference type="Proteomes" id="UP000476411"/>
    </source>
</evidence>
<evidence type="ECO:0000313" key="3">
    <source>
        <dbReference type="EMBL" id="QHS59730.1"/>
    </source>
</evidence>
<gene>
    <name evidence="3" type="ORF">GWR21_09040</name>
</gene>
<proteinExistence type="predicted"/>
<name>A0A6B9ZBN1_9BACT</name>
<feature type="domain" description="Cytidyltransferase-like" evidence="1">
    <location>
        <begin position="6"/>
        <end position="139"/>
    </location>
</feature>
<accession>A0A6B9ZBN1</accession>
<keyword evidence="4" id="KW-1185">Reference proteome</keyword>
<dbReference type="SUPFAM" id="SSF52540">
    <property type="entry name" value="P-loop containing nucleoside triphosphate hydrolases"/>
    <property type="match status" value="1"/>
</dbReference>
<dbReference type="RefSeq" id="WP_162331425.1">
    <property type="nucleotide sequence ID" value="NZ_CP048113.1"/>
</dbReference>
<dbReference type="InterPro" id="IPR027417">
    <property type="entry name" value="P-loop_NTPase"/>
</dbReference>
<dbReference type="Pfam" id="PF01467">
    <property type="entry name" value="CTP_transf_like"/>
    <property type="match status" value="1"/>
</dbReference>
<evidence type="ECO:0000259" key="2">
    <source>
        <dbReference type="Pfam" id="PF13521"/>
    </source>
</evidence>
<dbReference type="KEGG" id="chih:GWR21_09040"/>
<dbReference type="NCBIfam" id="TIGR00125">
    <property type="entry name" value="cyt_tran_rel"/>
    <property type="match status" value="1"/>
</dbReference>
<evidence type="ECO:0000259" key="1">
    <source>
        <dbReference type="Pfam" id="PF01467"/>
    </source>
</evidence>
<dbReference type="AlphaFoldDB" id="A0A6B9ZBN1"/>
<dbReference type="Pfam" id="PF13521">
    <property type="entry name" value="AAA_28"/>
    <property type="match status" value="1"/>
</dbReference>
<organism evidence="3 4">
    <name type="scientific">Chitinophaga agri</name>
    <dbReference type="NCBI Taxonomy" id="2703787"/>
    <lineage>
        <taxon>Bacteria</taxon>
        <taxon>Pseudomonadati</taxon>
        <taxon>Bacteroidota</taxon>
        <taxon>Chitinophagia</taxon>
        <taxon>Chitinophagales</taxon>
        <taxon>Chitinophagaceae</taxon>
        <taxon>Chitinophaga</taxon>
    </lineage>
</organism>
<feature type="domain" description="NadR/Ttd14 AAA" evidence="2">
    <location>
        <begin position="159"/>
        <end position="313"/>
    </location>
</feature>
<dbReference type="PANTHER" id="PTHR37512">
    <property type="entry name" value="TRIFUNCTIONAL NAD BIOSYNTHESIS/REGULATOR PROTEIN NADR"/>
    <property type="match status" value="1"/>
</dbReference>
<dbReference type="InterPro" id="IPR038727">
    <property type="entry name" value="NadR/Ttd14_AAA_dom"/>
</dbReference>
<dbReference type="Gene3D" id="3.40.50.620">
    <property type="entry name" value="HUPs"/>
    <property type="match status" value="1"/>
</dbReference>